<keyword evidence="5" id="KW-0804">Transcription</keyword>
<dbReference type="SUPFAM" id="SSF88659">
    <property type="entry name" value="Sigma3 and sigma4 domains of RNA polymerase sigma factors"/>
    <property type="match status" value="1"/>
</dbReference>
<gene>
    <name evidence="7" type="ORF">D3Z33_04500</name>
</gene>
<dbReference type="Proteomes" id="UP000467132">
    <property type="component" value="Unassembled WGS sequence"/>
</dbReference>
<dbReference type="GO" id="GO:0006352">
    <property type="term" value="P:DNA-templated transcription initiation"/>
    <property type="evidence" value="ECO:0007669"/>
    <property type="project" value="InterPro"/>
</dbReference>
<comment type="similarity">
    <text evidence="1">Belongs to the sigma-70 factor family. ECF subfamily.</text>
</comment>
<evidence type="ECO:0000313" key="7">
    <source>
        <dbReference type="EMBL" id="NBI06120.1"/>
    </source>
</evidence>
<sequence length="134" mass="16191">MQDVFYKAYLYFEVCPYSNIKSWLFTVAKNCYIDYIRKNKKNILKESKYFDEIHSEKDIEKEIINKNEVKDTYKVLEKLSVKQRKAIILCDFKELSYKESAIIMNINLNYFKVLLFRARKAVRENMKGSKKSER</sequence>
<feature type="domain" description="RNA polymerase sigma factor 70 region 4 type 2" evidence="6">
    <location>
        <begin position="73"/>
        <end position="121"/>
    </location>
</feature>
<evidence type="ECO:0000256" key="4">
    <source>
        <dbReference type="ARBA" id="ARBA00023125"/>
    </source>
</evidence>
<comment type="caution">
    <text evidence="7">The sequence shown here is derived from an EMBL/GenBank/DDBJ whole genome shotgun (WGS) entry which is preliminary data.</text>
</comment>
<evidence type="ECO:0000313" key="8">
    <source>
        <dbReference type="Proteomes" id="UP000467132"/>
    </source>
</evidence>
<dbReference type="PANTHER" id="PTHR43133:SF8">
    <property type="entry name" value="RNA POLYMERASE SIGMA FACTOR HI_1459-RELATED"/>
    <property type="match status" value="1"/>
</dbReference>
<dbReference type="PANTHER" id="PTHR43133">
    <property type="entry name" value="RNA POLYMERASE ECF-TYPE SIGMA FACTO"/>
    <property type="match status" value="1"/>
</dbReference>
<keyword evidence="8" id="KW-1185">Reference proteome</keyword>
<proteinExistence type="inferred from homology"/>
<accession>A0A845QVL2</accession>
<evidence type="ECO:0000256" key="3">
    <source>
        <dbReference type="ARBA" id="ARBA00023082"/>
    </source>
</evidence>
<dbReference type="InterPro" id="IPR013324">
    <property type="entry name" value="RNA_pol_sigma_r3/r4-like"/>
</dbReference>
<dbReference type="CDD" id="cd06171">
    <property type="entry name" value="Sigma70_r4"/>
    <property type="match status" value="1"/>
</dbReference>
<dbReference type="Gene3D" id="1.10.10.10">
    <property type="entry name" value="Winged helix-like DNA-binding domain superfamily/Winged helix DNA-binding domain"/>
    <property type="match status" value="1"/>
</dbReference>
<dbReference type="OrthoDB" id="9782703at2"/>
<dbReference type="Gene3D" id="1.10.1740.10">
    <property type="match status" value="1"/>
</dbReference>
<dbReference type="Pfam" id="PF08281">
    <property type="entry name" value="Sigma70_r4_2"/>
    <property type="match status" value="1"/>
</dbReference>
<protein>
    <submittedName>
        <fullName evidence="7">Sigma-70 family RNA polymerase sigma factor</fullName>
    </submittedName>
</protein>
<dbReference type="GO" id="GO:0003677">
    <property type="term" value="F:DNA binding"/>
    <property type="evidence" value="ECO:0007669"/>
    <property type="project" value="UniProtKB-KW"/>
</dbReference>
<dbReference type="GO" id="GO:0016987">
    <property type="term" value="F:sigma factor activity"/>
    <property type="evidence" value="ECO:0007669"/>
    <property type="project" value="UniProtKB-KW"/>
</dbReference>
<dbReference type="SUPFAM" id="SSF88946">
    <property type="entry name" value="Sigma2 domain of RNA polymerase sigma factors"/>
    <property type="match status" value="1"/>
</dbReference>
<keyword evidence="4" id="KW-0238">DNA-binding</keyword>
<evidence type="ECO:0000256" key="2">
    <source>
        <dbReference type="ARBA" id="ARBA00023015"/>
    </source>
</evidence>
<dbReference type="InterPro" id="IPR036388">
    <property type="entry name" value="WH-like_DNA-bd_sf"/>
</dbReference>
<organism evidence="7 8">
    <name type="scientific">Senegalia massiliensis</name>
    <dbReference type="NCBI Taxonomy" id="1720316"/>
    <lineage>
        <taxon>Bacteria</taxon>
        <taxon>Bacillati</taxon>
        <taxon>Bacillota</taxon>
        <taxon>Clostridia</taxon>
        <taxon>Eubacteriales</taxon>
        <taxon>Clostridiaceae</taxon>
        <taxon>Senegalia</taxon>
    </lineage>
</organism>
<evidence type="ECO:0000256" key="1">
    <source>
        <dbReference type="ARBA" id="ARBA00010641"/>
    </source>
</evidence>
<dbReference type="InterPro" id="IPR014284">
    <property type="entry name" value="RNA_pol_sigma-70_dom"/>
</dbReference>
<dbReference type="InterPro" id="IPR013249">
    <property type="entry name" value="RNA_pol_sigma70_r4_t2"/>
</dbReference>
<evidence type="ECO:0000259" key="6">
    <source>
        <dbReference type="Pfam" id="PF08281"/>
    </source>
</evidence>
<name>A0A845QVL2_9CLOT</name>
<dbReference type="EMBL" id="QXXA01000005">
    <property type="protein sequence ID" value="NBI06120.1"/>
    <property type="molecule type" value="Genomic_DNA"/>
</dbReference>
<evidence type="ECO:0000256" key="5">
    <source>
        <dbReference type="ARBA" id="ARBA00023163"/>
    </source>
</evidence>
<dbReference type="InterPro" id="IPR013325">
    <property type="entry name" value="RNA_pol_sigma_r2"/>
</dbReference>
<keyword evidence="3" id="KW-0731">Sigma factor</keyword>
<dbReference type="AlphaFoldDB" id="A0A845QVL2"/>
<reference evidence="7 8" key="1">
    <citation type="submission" date="2018-08" db="EMBL/GenBank/DDBJ databases">
        <title>Murine metabolic-syndrome-specific gut microbial biobank.</title>
        <authorList>
            <person name="Liu C."/>
        </authorList>
    </citation>
    <scope>NUCLEOTIDE SEQUENCE [LARGE SCALE GENOMIC DNA]</scope>
    <source>
        <strain evidence="7 8">583</strain>
    </source>
</reference>
<dbReference type="NCBIfam" id="TIGR02937">
    <property type="entry name" value="sigma70-ECF"/>
    <property type="match status" value="1"/>
</dbReference>
<keyword evidence="2" id="KW-0805">Transcription regulation</keyword>
<dbReference type="InterPro" id="IPR039425">
    <property type="entry name" value="RNA_pol_sigma-70-like"/>
</dbReference>